<dbReference type="AlphaFoldDB" id="A0A2G5B6E5"/>
<proteinExistence type="predicted"/>
<evidence type="ECO:0000313" key="3">
    <source>
        <dbReference type="Proteomes" id="UP000242474"/>
    </source>
</evidence>
<keyword evidence="3" id="KW-1185">Reference proteome</keyword>
<organism evidence="2 3">
    <name type="scientific">Coemansia reversa (strain ATCC 12441 / NRRL 1564)</name>
    <dbReference type="NCBI Taxonomy" id="763665"/>
    <lineage>
        <taxon>Eukaryota</taxon>
        <taxon>Fungi</taxon>
        <taxon>Fungi incertae sedis</taxon>
        <taxon>Zoopagomycota</taxon>
        <taxon>Kickxellomycotina</taxon>
        <taxon>Kickxellomycetes</taxon>
        <taxon>Kickxellales</taxon>
        <taxon>Kickxellaceae</taxon>
        <taxon>Coemansia</taxon>
    </lineage>
</organism>
<name>A0A2G5B6E5_COERN</name>
<accession>A0A2G5B6E5</accession>
<evidence type="ECO:0000256" key="1">
    <source>
        <dbReference type="SAM" id="MobiDB-lite"/>
    </source>
</evidence>
<reference evidence="2 3" key="1">
    <citation type="journal article" date="2015" name="Genome Biol. Evol.">
        <title>Phylogenomic analyses indicate that early fungi evolved digesting cell walls of algal ancestors of land plants.</title>
        <authorList>
            <person name="Chang Y."/>
            <person name="Wang S."/>
            <person name="Sekimoto S."/>
            <person name="Aerts A.L."/>
            <person name="Choi C."/>
            <person name="Clum A."/>
            <person name="LaButti K.M."/>
            <person name="Lindquist E.A."/>
            <person name="Yee Ngan C."/>
            <person name="Ohm R.A."/>
            <person name="Salamov A.A."/>
            <person name="Grigoriev I.V."/>
            <person name="Spatafora J.W."/>
            <person name="Berbee M.L."/>
        </authorList>
    </citation>
    <scope>NUCLEOTIDE SEQUENCE [LARGE SCALE GENOMIC DNA]</scope>
    <source>
        <strain evidence="2 3">NRRL 1564</strain>
    </source>
</reference>
<dbReference type="EMBL" id="KZ303515">
    <property type="protein sequence ID" value="PIA14571.1"/>
    <property type="molecule type" value="Genomic_DNA"/>
</dbReference>
<dbReference type="Proteomes" id="UP000242474">
    <property type="component" value="Unassembled WGS sequence"/>
</dbReference>
<protein>
    <submittedName>
        <fullName evidence="2">Uncharacterized protein</fullName>
    </submittedName>
</protein>
<sequence length="254" mass="29442">MTSPSPSNHGTRWQHWQRENVEALLEWLAFGDNVNRYLRHTTNMTIERHYQSWHNDIVQAKPILRNFHAELIWKMCQKLLDVYNKLDAPKGPEITPDREVKISSWISIPWQTLEAAFITRFIPVPPQTTVAGNIIESNNSDSDSDSETPVSLDLSIPSLFSSTPTSPVNMSNYTDVPQISKTSIYDVMLALLEQEKSRNEEEKIAKAADRQMKQELHKITIEKTHFELRQLNNIVNQNNPPQPENVFEQEDYQF</sequence>
<feature type="region of interest" description="Disordered" evidence="1">
    <location>
        <begin position="235"/>
        <end position="254"/>
    </location>
</feature>
<evidence type="ECO:0000313" key="2">
    <source>
        <dbReference type="EMBL" id="PIA14571.1"/>
    </source>
</evidence>
<gene>
    <name evidence="2" type="ORF">COEREDRAFT_88546</name>
</gene>